<keyword evidence="3" id="KW-1185">Reference proteome</keyword>
<gene>
    <name evidence="2" type="primary">Vigan.07G226600</name>
    <name evidence="2" type="ORF">VIGAN_07226600</name>
</gene>
<accession>A0A0S3SKJ0</accession>
<proteinExistence type="predicted"/>
<reference evidence="2 3" key="1">
    <citation type="journal article" date="2015" name="Sci. Rep.">
        <title>The power of single molecule real-time sequencing technology in the de novo assembly of a eukaryotic genome.</title>
        <authorList>
            <person name="Sakai H."/>
            <person name="Naito K."/>
            <person name="Ogiso-Tanaka E."/>
            <person name="Takahashi Y."/>
            <person name="Iseki K."/>
            <person name="Muto C."/>
            <person name="Satou K."/>
            <person name="Teruya K."/>
            <person name="Shiroma A."/>
            <person name="Shimoji M."/>
            <person name="Hirano T."/>
            <person name="Itoh T."/>
            <person name="Kaga A."/>
            <person name="Tomooka N."/>
        </authorList>
    </citation>
    <scope>NUCLEOTIDE SEQUENCE [LARGE SCALE GENOMIC DNA]</scope>
    <source>
        <strain evidence="3">cv. Shumari</strain>
    </source>
</reference>
<evidence type="ECO:0000313" key="2">
    <source>
        <dbReference type="EMBL" id="BAT93321.1"/>
    </source>
</evidence>
<feature type="region of interest" description="Disordered" evidence="1">
    <location>
        <begin position="68"/>
        <end position="93"/>
    </location>
</feature>
<dbReference type="Proteomes" id="UP000291084">
    <property type="component" value="Chromosome 7"/>
</dbReference>
<dbReference type="AlphaFoldDB" id="A0A0S3SKJ0"/>
<sequence>MQSRELPSFFFTKRTGAPQGDTLGLINCLSIRSSICSLSSTNSAGDIRYGWTEMGAAVDTKSIVNSTSRIRGSPGISSGKTSGNSSITSSSTQLITGRSFPADTFKLFI</sequence>
<evidence type="ECO:0000313" key="3">
    <source>
        <dbReference type="Proteomes" id="UP000291084"/>
    </source>
</evidence>
<dbReference type="EMBL" id="AP015040">
    <property type="protein sequence ID" value="BAT93321.1"/>
    <property type="molecule type" value="Genomic_DNA"/>
</dbReference>
<name>A0A0S3SKJ0_PHAAN</name>
<organism evidence="2 3">
    <name type="scientific">Vigna angularis var. angularis</name>
    <dbReference type="NCBI Taxonomy" id="157739"/>
    <lineage>
        <taxon>Eukaryota</taxon>
        <taxon>Viridiplantae</taxon>
        <taxon>Streptophyta</taxon>
        <taxon>Embryophyta</taxon>
        <taxon>Tracheophyta</taxon>
        <taxon>Spermatophyta</taxon>
        <taxon>Magnoliopsida</taxon>
        <taxon>eudicotyledons</taxon>
        <taxon>Gunneridae</taxon>
        <taxon>Pentapetalae</taxon>
        <taxon>rosids</taxon>
        <taxon>fabids</taxon>
        <taxon>Fabales</taxon>
        <taxon>Fabaceae</taxon>
        <taxon>Papilionoideae</taxon>
        <taxon>50 kb inversion clade</taxon>
        <taxon>NPAAA clade</taxon>
        <taxon>indigoferoid/millettioid clade</taxon>
        <taxon>Phaseoleae</taxon>
        <taxon>Vigna</taxon>
    </lineage>
</organism>
<evidence type="ECO:0000256" key="1">
    <source>
        <dbReference type="SAM" id="MobiDB-lite"/>
    </source>
</evidence>
<protein>
    <submittedName>
        <fullName evidence="2">Uncharacterized protein</fullName>
    </submittedName>
</protein>